<protein>
    <submittedName>
        <fullName evidence="8">Acyl-homoserine lactone acylase PvdQ</fullName>
    </submittedName>
</protein>
<keyword evidence="4" id="KW-0865">Zymogen</keyword>
<keyword evidence="6" id="KW-0106">Calcium</keyword>
<feature type="binding site" evidence="6">
    <location>
        <position position="312"/>
    </location>
    <ligand>
        <name>Ca(2+)</name>
        <dbReference type="ChEBI" id="CHEBI:29108"/>
    </ligand>
</feature>
<name>A0A4R2KYY4_9GAMM</name>
<dbReference type="InterPro" id="IPR043146">
    <property type="entry name" value="Penicillin_amidase_N_B-knob"/>
</dbReference>
<feature type="signal peptide" evidence="7">
    <location>
        <begin position="1"/>
        <end position="23"/>
    </location>
</feature>
<evidence type="ECO:0000256" key="6">
    <source>
        <dbReference type="PIRSR" id="PIRSR001227-2"/>
    </source>
</evidence>
<comment type="similarity">
    <text evidence="1">Belongs to the peptidase S45 family.</text>
</comment>
<dbReference type="PANTHER" id="PTHR34218:SF3">
    <property type="entry name" value="ACYL-HOMOSERINE LACTONE ACYLASE PVDQ"/>
    <property type="match status" value="1"/>
</dbReference>
<feature type="chain" id="PRO_5020896691" evidence="7">
    <location>
        <begin position="24"/>
        <end position="765"/>
    </location>
</feature>
<evidence type="ECO:0000256" key="7">
    <source>
        <dbReference type="SAM" id="SignalP"/>
    </source>
</evidence>
<dbReference type="InterPro" id="IPR023343">
    <property type="entry name" value="Penicillin_amidase_dom1"/>
</dbReference>
<dbReference type="PANTHER" id="PTHR34218">
    <property type="entry name" value="PEPTIDASE S45 PENICILLIN AMIDASE"/>
    <property type="match status" value="1"/>
</dbReference>
<dbReference type="Gene3D" id="3.60.20.10">
    <property type="entry name" value="Glutamine Phosphoribosylpyrophosphate, subunit 1, domain 1"/>
    <property type="match status" value="1"/>
</dbReference>
<evidence type="ECO:0000256" key="4">
    <source>
        <dbReference type="ARBA" id="ARBA00023145"/>
    </source>
</evidence>
<comment type="caution">
    <text evidence="8">The sequence shown here is derived from an EMBL/GenBank/DDBJ whole genome shotgun (WGS) entry which is preliminary data.</text>
</comment>
<organism evidence="8 9">
    <name type="scientific">Chromatocurvus halotolerans</name>
    <dbReference type="NCBI Taxonomy" id="1132028"/>
    <lineage>
        <taxon>Bacteria</taxon>
        <taxon>Pseudomonadati</taxon>
        <taxon>Pseudomonadota</taxon>
        <taxon>Gammaproteobacteria</taxon>
        <taxon>Cellvibrionales</taxon>
        <taxon>Halieaceae</taxon>
        <taxon>Chromatocurvus</taxon>
    </lineage>
</organism>
<evidence type="ECO:0000256" key="1">
    <source>
        <dbReference type="ARBA" id="ARBA00006586"/>
    </source>
</evidence>
<dbReference type="InterPro" id="IPR014395">
    <property type="entry name" value="Pen/GL7ACA/AHL_acylase"/>
</dbReference>
<accession>A0A4R2KYY4</accession>
<gene>
    <name evidence="8" type="ORF">EV688_10864</name>
</gene>
<dbReference type="RefSeq" id="WP_240624366.1">
    <property type="nucleotide sequence ID" value="NZ_QQSW01000010.1"/>
</dbReference>
<dbReference type="PIRSF" id="PIRSF001227">
    <property type="entry name" value="Pen_acylase"/>
    <property type="match status" value="1"/>
</dbReference>
<comment type="cofactor">
    <cofactor evidence="6">
        <name>Ca(2+)</name>
        <dbReference type="ChEBI" id="CHEBI:29108"/>
    </cofactor>
    <text evidence="6">Binds 1 Ca(2+) ion per dimer.</text>
</comment>
<keyword evidence="9" id="KW-1185">Reference proteome</keyword>
<dbReference type="InterPro" id="IPR029055">
    <property type="entry name" value="Ntn_hydrolases_N"/>
</dbReference>
<dbReference type="Gene3D" id="1.10.1400.10">
    <property type="match status" value="1"/>
</dbReference>
<proteinExistence type="inferred from homology"/>
<dbReference type="Proteomes" id="UP000294980">
    <property type="component" value="Unassembled WGS sequence"/>
</dbReference>
<evidence type="ECO:0000313" key="8">
    <source>
        <dbReference type="EMBL" id="TCO75498.1"/>
    </source>
</evidence>
<dbReference type="GO" id="GO:0017000">
    <property type="term" value="P:antibiotic biosynthetic process"/>
    <property type="evidence" value="ECO:0007669"/>
    <property type="project" value="InterPro"/>
</dbReference>
<dbReference type="Gene3D" id="1.10.439.10">
    <property type="entry name" value="Penicillin Amidohydrolase, domain 1"/>
    <property type="match status" value="1"/>
</dbReference>
<dbReference type="PROSITE" id="PS51257">
    <property type="entry name" value="PROKAR_LIPOPROTEIN"/>
    <property type="match status" value="1"/>
</dbReference>
<dbReference type="AlphaFoldDB" id="A0A4R2KYY4"/>
<feature type="active site" description="Nucleophile" evidence="5">
    <location>
        <position position="242"/>
    </location>
</feature>
<feature type="binding site" evidence="6">
    <location>
        <position position="315"/>
    </location>
    <ligand>
        <name>Ca(2+)</name>
        <dbReference type="ChEBI" id="CHEBI:29108"/>
    </ligand>
</feature>
<dbReference type="GO" id="GO:0016811">
    <property type="term" value="F:hydrolase activity, acting on carbon-nitrogen (but not peptide) bonds, in linear amides"/>
    <property type="evidence" value="ECO:0007669"/>
    <property type="project" value="InterPro"/>
</dbReference>
<dbReference type="Pfam" id="PF01804">
    <property type="entry name" value="Penicil_amidase"/>
    <property type="match status" value="1"/>
</dbReference>
<dbReference type="SUPFAM" id="SSF56235">
    <property type="entry name" value="N-terminal nucleophile aminohydrolases (Ntn hydrolases)"/>
    <property type="match status" value="1"/>
</dbReference>
<dbReference type="GO" id="GO:0046872">
    <property type="term" value="F:metal ion binding"/>
    <property type="evidence" value="ECO:0007669"/>
    <property type="project" value="UniProtKB-KW"/>
</dbReference>
<dbReference type="EMBL" id="SLWX01000008">
    <property type="protein sequence ID" value="TCO75498.1"/>
    <property type="molecule type" value="Genomic_DNA"/>
</dbReference>
<keyword evidence="6" id="KW-0479">Metal-binding</keyword>
<dbReference type="Gene3D" id="2.30.120.10">
    <property type="match status" value="1"/>
</dbReference>
<evidence type="ECO:0000256" key="5">
    <source>
        <dbReference type="PIRSR" id="PIRSR001227-1"/>
    </source>
</evidence>
<evidence type="ECO:0000256" key="2">
    <source>
        <dbReference type="ARBA" id="ARBA00022729"/>
    </source>
</evidence>
<reference evidence="8 9" key="1">
    <citation type="submission" date="2019-03" db="EMBL/GenBank/DDBJ databases">
        <title>Genomic Encyclopedia of Type Strains, Phase IV (KMG-IV): sequencing the most valuable type-strain genomes for metagenomic binning, comparative biology and taxonomic classification.</title>
        <authorList>
            <person name="Goeker M."/>
        </authorList>
    </citation>
    <scope>NUCLEOTIDE SEQUENCE [LARGE SCALE GENOMIC DNA]</scope>
    <source>
        <strain evidence="8 9">DSM 23344</strain>
    </source>
</reference>
<sequence length="765" mass="85590">MPIKTLRNRLLMLFLLMPAVLMAGGCTSEEESPASASASASATDPELQRLQAIAERVTIMRDDFGVAHVYAGTDADAAFGFLYAQAEDDFPRIERNYIWATGRLAEVEGESALYSDLRAKLYMTQDEARAAYAASPDWLQALCDAFADGLNYYLATHPQVQPQLLTRFEPWMPFYFFEGSIGGDIEAIGLPGIEAFYSQVGQRVDELPVASAPARMQTPRVAQRQPAPAPLSQTLFDEPSGSNGFAVTGAKSESGNAILLINPHTSFYFRGEYHVVSEEGLNAYGASTWGQFFIYQGFNESTGWMHTSTRADFIDEFVQDVVSENGQLMYRYGDELRPLEVMETTLRYRDGDTLRERRFPLYRTHQGPITHSMEGQWVATRINWNPVDALRQSYLRMKTSDYDGFREVMDIRTNSSNNTVFADAKGNIAYFHGNFMPRRDPQFDYSMPVDGSNPATDWQGVHEVEETVMRVNPPNDWLQNTNATPFTVAGADSPKPEDYPVYMAPDAENFRGLQAVSLLEATPPLTIDSMIALAYDSYLQGFAQLIPGLVSAWEANAAEWPQLEQAIDVLRDWDLRVSADSVPMSLAHFYGMNAAQRIDTPTDMSRMEQINWLGTDSPEDERLGVFSETLLELEGAFGSWATPWGEINRYQRLTGDIDHQYDDEAPSLPVGMASSRWGALASYGARAYPGTDRIYGTSGNSFVAVVEFGERVRAKSLLAGGQSSDPESPHFDDQALRYINREFKDVAYYREDVKKRAVRTYHPGE</sequence>
<dbReference type="InterPro" id="IPR043147">
    <property type="entry name" value="Penicillin_amidase_A-knob"/>
</dbReference>
<keyword evidence="2 7" id="KW-0732">Signal</keyword>
<keyword evidence="3" id="KW-0378">Hydrolase</keyword>
<evidence type="ECO:0000256" key="3">
    <source>
        <dbReference type="ARBA" id="ARBA00022801"/>
    </source>
</evidence>
<evidence type="ECO:0000313" key="9">
    <source>
        <dbReference type="Proteomes" id="UP000294980"/>
    </source>
</evidence>
<dbReference type="InterPro" id="IPR002692">
    <property type="entry name" value="S45"/>
</dbReference>